<evidence type="ECO:0000256" key="4">
    <source>
        <dbReference type="ARBA" id="ARBA00025742"/>
    </source>
</evidence>
<dbReference type="SUPFAM" id="SSF56300">
    <property type="entry name" value="Metallo-dependent phosphatases"/>
    <property type="match status" value="1"/>
</dbReference>
<evidence type="ECO:0000256" key="2">
    <source>
        <dbReference type="ARBA" id="ARBA00022801"/>
    </source>
</evidence>
<dbReference type="PANTHER" id="PTHR42988:SF2">
    <property type="entry name" value="CYCLIC NUCLEOTIDE PHOSPHODIESTERASE CBUA0032-RELATED"/>
    <property type="match status" value="1"/>
</dbReference>
<evidence type="ECO:0000313" key="6">
    <source>
        <dbReference type="EMBL" id="MDQ4214621.1"/>
    </source>
</evidence>
<dbReference type="InterPro" id="IPR004843">
    <property type="entry name" value="Calcineurin-like_PHP"/>
</dbReference>
<reference evidence="6 7" key="1">
    <citation type="submission" date="2023-08" db="EMBL/GenBank/DDBJ databases">
        <title>Microbacterium sp. nov., isolated from a waste landfill.</title>
        <authorList>
            <person name="Wen W."/>
        </authorList>
    </citation>
    <scope>NUCLEOTIDE SEQUENCE [LARGE SCALE GENOMIC DNA]</scope>
    <source>
        <strain evidence="6 7">ASV81</strain>
    </source>
</reference>
<evidence type="ECO:0000256" key="1">
    <source>
        <dbReference type="ARBA" id="ARBA00022723"/>
    </source>
</evidence>
<proteinExistence type="inferred from homology"/>
<name>A0ABU0XHN2_9MICO</name>
<keyword evidence="1" id="KW-0479">Metal-binding</keyword>
<dbReference type="InterPro" id="IPR050884">
    <property type="entry name" value="CNP_phosphodiesterase-III"/>
</dbReference>
<dbReference type="RefSeq" id="WP_308489564.1">
    <property type="nucleotide sequence ID" value="NZ_JAVFCB010000006.1"/>
</dbReference>
<dbReference type="PANTHER" id="PTHR42988">
    <property type="entry name" value="PHOSPHOHYDROLASE"/>
    <property type="match status" value="1"/>
</dbReference>
<gene>
    <name evidence="6" type="ORF">RBR11_11920</name>
</gene>
<evidence type="ECO:0000259" key="5">
    <source>
        <dbReference type="Pfam" id="PF00149"/>
    </source>
</evidence>
<sequence>MKLVQITDTHISHLGGSPSENARLFVQFIDELAPDIVVHTGDVTILDPDEDRDRVAAKEILAGISAPMRVLPGNHDVGEPGDDPFGDRPVTSERIAAFRAHFGIDRFVEIVDGWAVVGLNSELFDSGLPEEEEQWAWIETLPELVGPRPVALFTHKPIWAHTPEHQNTHLTVGPDSLPRLEAVLAELDVRAFGSGHLHRYAVTERDGAVVVSAPSTAFVHRSAVSADVIGPGLTQLGVVEYELDERVLPLFRAPLGIVEPEFLEVEQARIALDAMGVVLPA</sequence>
<dbReference type="EMBL" id="JAVFCB010000006">
    <property type="protein sequence ID" value="MDQ4214621.1"/>
    <property type="molecule type" value="Genomic_DNA"/>
</dbReference>
<organism evidence="6 7">
    <name type="scientific">Microbacterium capsulatum</name>
    <dbReference type="NCBI Taxonomy" id="3041921"/>
    <lineage>
        <taxon>Bacteria</taxon>
        <taxon>Bacillati</taxon>
        <taxon>Actinomycetota</taxon>
        <taxon>Actinomycetes</taxon>
        <taxon>Micrococcales</taxon>
        <taxon>Microbacteriaceae</taxon>
        <taxon>Microbacterium</taxon>
    </lineage>
</organism>
<keyword evidence="2" id="KW-0378">Hydrolase</keyword>
<comment type="similarity">
    <text evidence="4">Belongs to the cyclic nucleotide phosphodiesterase class-III family.</text>
</comment>
<keyword evidence="3" id="KW-0408">Iron</keyword>
<keyword evidence="7" id="KW-1185">Reference proteome</keyword>
<accession>A0ABU0XHN2</accession>
<evidence type="ECO:0000256" key="3">
    <source>
        <dbReference type="ARBA" id="ARBA00023004"/>
    </source>
</evidence>
<feature type="domain" description="Calcineurin-like phosphoesterase" evidence="5">
    <location>
        <begin position="1"/>
        <end position="200"/>
    </location>
</feature>
<dbReference type="Proteomes" id="UP001230289">
    <property type="component" value="Unassembled WGS sequence"/>
</dbReference>
<comment type="caution">
    <text evidence="6">The sequence shown here is derived from an EMBL/GenBank/DDBJ whole genome shotgun (WGS) entry which is preliminary data.</text>
</comment>
<dbReference type="Gene3D" id="3.60.21.10">
    <property type="match status" value="1"/>
</dbReference>
<protein>
    <submittedName>
        <fullName evidence="6">Metallophosphoesterase</fullName>
    </submittedName>
</protein>
<evidence type="ECO:0000313" key="7">
    <source>
        <dbReference type="Proteomes" id="UP001230289"/>
    </source>
</evidence>
<dbReference type="InterPro" id="IPR029052">
    <property type="entry name" value="Metallo-depent_PP-like"/>
</dbReference>
<dbReference type="Pfam" id="PF00149">
    <property type="entry name" value="Metallophos"/>
    <property type="match status" value="1"/>
</dbReference>